<name>V5WD71_9SPIO</name>
<proteinExistence type="predicted"/>
<evidence type="ECO:0000313" key="1">
    <source>
        <dbReference type="EMBL" id="AHC13530.1"/>
    </source>
</evidence>
<dbReference type="eggNOG" id="ENOG50346PZ">
    <property type="taxonomic scope" value="Bacteria"/>
</dbReference>
<sequence>MGAFFAPVLYLGIIAGLVFLQFSGGSIFTENFGRIMLSGTLNLENDAEQGELASVIVEFEGIQFAFDSDNPLILETRQNTREETRVSGYRNQDEGLTVFFDNGTELIFQHDEEGDQLSINTSIPSRYSSLMSLRIPFMLRTGASGNPTENFPGLDVNNGGERYILALPPRSYINQEQNLLNIPGDGLNRNIRYTRRAAGNENVFELWFENQMENIPQDLYQTELNDYIDRVYLAWKSNRYNSTQGTWDMREGSPRFSEEILVNVLAEAWEREEYTRVYNEMRSAADIFPLELSYRSSVFLGNLRKITNDLDAADRQESIRIRNMINQGNAMVYLTPNLFRYATDRGSDNLLPNLVAFTESLAPATLAPLEALGLAMNYYLGDFPDNEVRQILSRFEGILEENIMPEIVKVDEGFFFVTEPGIANSYYTILTGQTLIAAGQEKGNEQFISLGRNMVLSVLRLGDQMGFLPSQIELTAGAISATQGTTNPEEIYPIISDNPYYPRHISLAQYFGNGAWAYTIMNDYEIISQPGEFTINFDNTPNRTHFMFFRGIPGIDPLNGMELFGIIWRNAPDFEIYSKGRYYNADSNTLMIKFFDDDPNQTIRLFYQ</sequence>
<dbReference type="STRING" id="1307761.L21SP2_0084"/>
<dbReference type="HOGENOM" id="CLU_028188_0_0_12"/>
<dbReference type="AlphaFoldDB" id="V5WD71"/>
<dbReference type="Proteomes" id="UP000018680">
    <property type="component" value="Chromosome"/>
</dbReference>
<reference evidence="1 2" key="1">
    <citation type="journal article" date="2015" name="Stand. Genomic Sci.">
        <title>Complete genome sequence and description of Salinispira pacifica gen. nov., sp. nov., a novel spirochaete isolated form a hypersaline microbial mat.</title>
        <authorList>
            <person name="Ben Hania W."/>
            <person name="Joseph M."/>
            <person name="Schumann P."/>
            <person name="Bunk B."/>
            <person name="Fiebig A."/>
            <person name="Sproer C."/>
            <person name="Klenk H.P."/>
            <person name="Fardeau M.L."/>
            <person name="Spring S."/>
        </authorList>
    </citation>
    <scope>NUCLEOTIDE SEQUENCE [LARGE SCALE GENOMIC DNA]</scope>
    <source>
        <strain evidence="1 2">L21-RPul-D2</strain>
    </source>
</reference>
<protein>
    <submittedName>
        <fullName evidence="1">Uncharacterized protein</fullName>
    </submittedName>
</protein>
<dbReference type="EMBL" id="CP006939">
    <property type="protein sequence ID" value="AHC13530.1"/>
    <property type="molecule type" value="Genomic_DNA"/>
</dbReference>
<keyword evidence="2" id="KW-1185">Reference proteome</keyword>
<evidence type="ECO:0000313" key="2">
    <source>
        <dbReference type="Proteomes" id="UP000018680"/>
    </source>
</evidence>
<gene>
    <name evidence="1" type="ORF">L21SP2_0084</name>
</gene>
<organism evidence="1 2">
    <name type="scientific">Salinispira pacifica</name>
    <dbReference type="NCBI Taxonomy" id="1307761"/>
    <lineage>
        <taxon>Bacteria</taxon>
        <taxon>Pseudomonadati</taxon>
        <taxon>Spirochaetota</taxon>
        <taxon>Spirochaetia</taxon>
        <taxon>Spirochaetales</taxon>
        <taxon>Spirochaetaceae</taxon>
        <taxon>Salinispira</taxon>
    </lineage>
</organism>
<dbReference type="KEGG" id="slr:L21SP2_0084"/>
<accession>V5WD71</accession>